<keyword evidence="13" id="KW-1185">Reference proteome</keyword>
<evidence type="ECO:0000256" key="6">
    <source>
        <dbReference type="ARBA" id="ARBA00022989"/>
    </source>
</evidence>
<evidence type="ECO:0000256" key="1">
    <source>
        <dbReference type="ARBA" id="ARBA00004651"/>
    </source>
</evidence>
<accession>A0ABU2ZGE3</accession>
<dbReference type="HAMAP" id="MF_00115">
    <property type="entry name" value="MscL"/>
    <property type="match status" value="1"/>
</dbReference>
<dbReference type="InterPro" id="IPR001185">
    <property type="entry name" value="MS_channel"/>
</dbReference>
<dbReference type="InterPro" id="IPR037673">
    <property type="entry name" value="MSC/AndL"/>
</dbReference>
<keyword evidence="7 10" id="KW-0406">Ion transport</keyword>
<evidence type="ECO:0000256" key="8">
    <source>
        <dbReference type="ARBA" id="ARBA00023136"/>
    </source>
</evidence>
<feature type="transmembrane region" description="Helical" evidence="10">
    <location>
        <begin position="89"/>
        <end position="107"/>
    </location>
</feature>
<proteinExistence type="inferred from homology"/>
<keyword evidence="9 10" id="KW-0407">Ion channel</keyword>
<dbReference type="NCBIfam" id="NF010557">
    <property type="entry name" value="PRK13952.1"/>
    <property type="match status" value="1"/>
</dbReference>
<dbReference type="EMBL" id="JAVRHS010000002">
    <property type="protein sequence ID" value="MDT0575389.1"/>
    <property type="molecule type" value="Genomic_DNA"/>
</dbReference>
<evidence type="ECO:0000256" key="2">
    <source>
        <dbReference type="ARBA" id="ARBA00007254"/>
    </source>
</evidence>
<evidence type="ECO:0000256" key="4">
    <source>
        <dbReference type="ARBA" id="ARBA00022475"/>
    </source>
</evidence>
<dbReference type="PROSITE" id="PS01327">
    <property type="entry name" value="MSCL"/>
    <property type="match status" value="1"/>
</dbReference>
<dbReference type="SUPFAM" id="SSF81330">
    <property type="entry name" value="Gated mechanosensitive channel"/>
    <property type="match status" value="1"/>
</dbReference>
<dbReference type="Pfam" id="PF01741">
    <property type="entry name" value="MscL"/>
    <property type="match status" value="1"/>
</dbReference>
<evidence type="ECO:0000256" key="7">
    <source>
        <dbReference type="ARBA" id="ARBA00023065"/>
    </source>
</evidence>
<evidence type="ECO:0000256" key="10">
    <source>
        <dbReference type="HAMAP-Rule" id="MF_00115"/>
    </source>
</evidence>
<keyword evidence="10" id="KW-0997">Cell inner membrane</keyword>
<feature type="compositionally biased region" description="Polar residues" evidence="11">
    <location>
        <begin position="125"/>
        <end position="135"/>
    </location>
</feature>
<keyword evidence="6 10" id="KW-1133">Transmembrane helix</keyword>
<keyword evidence="8 10" id="KW-0472">Membrane</keyword>
<comment type="subunit">
    <text evidence="10">Homopentamer.</text>
</comment>
<dbReference type="PRINTS" id="PR01264">
    <property type="entry name" value="MECHCHANNEL"/>
</dbReference>
<protein>
    <recommendedName>
        <fullName evidence="10">Large-conductance mechanosensitive channel</fullName>
    </recommendedName>
</protein>
<evidence type="ECO:0000256" key="3">
    <source>
        <dbReference type="ARBA" id="ARBA00022448"/>
    </source>
</evidence>
<sequence>MFNEFRKFIARGNVLDLAVGVVIGAAFGRIVTSFTESIIMPLIGWIFGTVDFSNHFLLLGEIPAEYAGERDDYAALKEAGVPMLGYGDLATQLINFLIIALALFLLVKSVNELLDRVEEEKKAARSTSDTDQAPTDSELDVLKEIRDALTARNGK</sequence>
<dbReference type="RefSeq" id="WP_311340167.1">
    <property type="nucleotide sequence ID" value="NZ_JAVRHS010000002.1"/>
</dbReference>
<comment type="caution">
    <text evidence="12">The sequence shown here is derived from an EMBL/GenBank/DDBJ whole genome shotgun (WGS) entry which is preliminary data.</text>
</comment>
<gene>
    <name evidence="10 12" type="primary">mscL</name>
    <name evidence="12" type="ORF">RM533_04235</name>
</gene>
<keyword evidence="3 10" id="KW-0813">Transport</keyword>
<comment type="similarity">
    <text evidence="2 10">Belongs to the MscL family.</text>
</comment>
<dbReference type="PANTHER" id="PTHR30266:SF2">
    <property type="entry name" value="LARGE-CONDUCTANCE MECHANOSENSITIVE CHANNEL"/>
    <property type="match status" value="1"/>
</dbReference>
<dbReference type="Proteomes" id="UP001259803">
    <property type="component" value="Unassembled WGS sequence"/>
</dbReference>
<comment type="function">
    <text evidence="10">Channel that opens in response to stretch forces in the membrane lipid bilayer. May participate in the regulation of osmotic pressure changes within the cell.</text>
</comment>
<evidence type="ECO:0000313" key="12">
    <source>
        <dbReference type="EMBL" id="MDT0575389.1"/>
    </source>
</evidence>
<evidence type="ECO:0000256" key="11">
    <source>
        <dbReference type="SAM" id="MobiDB-lite"/>
    </source>
</evidence>
<dbReference type="NCBIfam" id="TIGR00220">
    <property type="entry name" value="mscL"/>
    <property type="match status" value="1"/>
</dbReference>
<evidence type="ECO:0000313" key="13">
    <source>
        <dbReference type="Proteomes" id="UP001259803"/>
    </source>
</evidence>
<evidence type="ECO:0000256" key="5">
    <source>
        <dbReference type="ARBA" id="ARBA00022692"/>
    </source>
</evidence>
<dbReference type="Gene3D" id="1.10.1200.120">
    <property type="entry name" value="Large-conductance mechanosensitive channel, MscL, domain 1"/>
    <property type="match status" value="1"/>
</dbReference>
<organism evidence="12 13">
    <name type="scientific">Croceicoccus esteveae</name>
    <dbReference type="NCBI Taxonomy" id="3075597"/>
    <lineage>
        <taxon>Bacteria</taxon>
        <taxon>Pseudomonadati</taxon>
        <taxon>Pseudomonadota</taxon>
        <taxon>Alphaproteobacteria</taxon>
        <taxon>Sphingomonadales</taxon>
        <taxon>Erythrobacteraceae</taxon>
        <taxon>Croceicoccus</taxon>
    </lineage>
</organism>
<reference evidence="12 13" key="1">
    <citation type="submission" date="2023-09" db="EMBL/GenBank/DDBJ databases">
        <authorList>
            <person name="Rey-Velasco X."/>
        </authorList>
    </citation>
    <scope>NUCLEOTIDE SEQUENCE [LARGE SCALE GENOMIC DNA]</scope>
    <source>
        <strain evidence="12 13">F390</strain>
    </source>
</reference>
<comment type="subcellular location">
    <subcellularLocation>
        <location evidence="10">Cell inner membrane</location>
        <topology evidence="10">Multi-pass membrane protein</topology>
    </subcellularLocation>
    <subcellularLocation>
        <location evidence="1">Cell membrane</location>
        <topology evidence="1">Multi-pass membrane protein</topology>
    </subcellularLocation>
</comment>
<dbReference type="InterPro" id="IPR036019">
    <property type="entry name" value="MscL_channel"/>
</dbReference>
<dbReference type="InterPro" id="IPR019823">
    <property type="entry name" value="Mechanosensitive_channel_CS"/>
</dbReference>
<dbReference type="PANTHER" id="PTHR30266">
    <property type="entry name" value="MECHANOSENSITIVE CHANNEL MSCL"/>
    <property type="match status" value="1"/>
</dbReference>
<name>A0ABU2ZGE3_9SPHN</name>
<feature type="transmembrane region" description="Helical" evidence="10">
    <location>
        <begin position="12"/>
        <end position="31"/>
    </location>
</feature>
<keyword evidence="5 10" id="KW-0812">Transmembrane</keyword>
<feature type="region of interest" description="Disordered" evidence="11">
    <location>
        <begin position="120"/>
        <end position="141"/>
    </location>
</feature>
<keyword evidence="4 10" id="KW-1003">Cell membrane</keyword>
<evidence type="ECO:0000256" key="9">
    <source>
        <dbReference type="ARBA" id="ARBA00023303"/>
    </source>
</evidence>